<dbReference type="PROSITE" id="PS00170">
    <property type="entry name" value="CSA_PPIASE_1"/>
    <property type="match status" value="1"/>
</dbReference>
<feature type="domain" description="PPIase cyclophilin-type" evidence="5">
    <location>
        <begin position="31"/>
        <end position="189"/>
    </location>
</feature>
<dbReference type="FunFam" id="2.40.100.10:FF:000001">
    <property type="entry name" value="Peptidyl-prolyl cis-trans isomerase"/>
    <property type="match status" value="1"/>
</dbReference>
<evidence type="ECO:0000256" key="1">
    <source>
        <dbReference type="ARBA" id="ARBA00000971"/>
    </source>
</evidence>
<dbReference type="SUPFAM" id="SSF50891">
    <property type="entry name" value="Cyclophilin-like"/>
    <property type="match status" value="1"/>
</dbReference>
<proteinExistence type="inferred from homology"/>
<organism evidence="6 7">
    <name type="scientific">Gryllus longicercus</name>
    <dbReference type="NCBI Taxonomy" id="2509291"/>
    <lineage>
        <taxon>Eukaryota</taxon>
        <taxon>Metazoa</taxon>
        <taxon>Ecdysozoa</taxon>
        <taxon>Arthropoda</taxon>
        <taxon>Hexapoda</taxon>
        <taxon>Insecta</taxon>
        <taxon>Pterygota</taxon>
        <taxon>Neoptera</taxon>
        <taxon>Polyneoptera</taxon>
        <taxon>Orthoptera</taxon>
        <taxon>Ensifera</taxon>
        <taxon>Gryllidea</taxon>
        <taxon>Grylloidea</taxon>
        <taxon>Gryllidae</taxon>
        <taxon>Gryllinae</taxon>
        <taxon>Gryllus</taxon>
    </lineage>
</organism>
<sequence length="204" mass="21919">MAARRGLLVLLAICALRAAHGAEYLVTQQVFLDVSIGDEPPGRITLGLFGDVAPKTVRNFVALATGGVDGRSYKGAIFHRVIRKFMIQGGDVMRQDGTGSTSLYGESFDDETFRVKHTGPGMISMANAGKNTNGCQFFITTVPTPWLDNIHVAFGRVVDGMAVVHKIENTPTDADDRPLQPVVVVDAGALPTPKPFTVTDEAYE</sequence>
<keyword evidence="3 4" id="KW-0413">Isomerase</keyword>
<evidence type="ECO:0000256" key="3">
    <source>
        <dbReference type="ARBA" id="ARBA00023235"/>
    </source>
</evidence>
<dbReference type="PROSITE" id="PS50072">
    <property type="entry name" value="CSA_PPIASE_2"/>
    <property type="match status" value="1"/>
</dbReference>
<dbReference type="EMBL" id="JAZDUA010000442">
    <property type="protein sequence ID" value="KAK7792543.1"/>
    <property type="molecule type" value="Genomic_DNA"/>
</dbReference>
<dbReference type="PANTHER" id="PTHR11071:SF561">
    <property type="entry name" value="PEPTIDYL-PROLYL CIS-TRANS ISOMERASE D-RELATED"/>
    <property type="match status" value="1"/>
</dbReference>
<comment type="caution">
    <text evidence="6">The sequence shown here is derived from an EMBL/GenBank/DDBJ whole genome shotgun (WGS) entry which is preliminary data.</text>
</comment>
<dbReference type="PANTHER" id="PTHR11071">
    <property type="entry name" value="PEPTIDYL-PROLYL CIS-TRANS ISOMERASE"/>
    <property type="match status" value="1"/>
</dbReference>
<reference evidence="6 7" key="1">
    <citation type="submission" date="2024-03" db="EMBL/GenBank/DDBJ databases">
        <title>The genome assembly and annotation of the cricket Gryllus longicercus Weissman &amp; Gray.</title>
        <authorList>
            <person name="Szrajer S."/>
            <person name="Gray D."/>
            <person name="Ylla G."/>
        </authorList>
    </citation>
    <scope>NUCLEOTIDE SEQUENCE [LARGE SCALE GENOMIC DNA]</scope>
    <source>
        <strain evidence="6">DAG 2021-001</strain>
        <tissue evidence="6">Whole body minus gut</tissue>
    </source>
</reference>
<evidence type="ECO:0000313" key="7">
    <source>
        <dbReference type="Proteomes" id="UP001378592"/>
    </source>
</evidence>
<comment type="similarity">
    <text evidence="4">Belongs to the cyclophilin-type PPIase family.</text>
</comment>
<evidence type="ECO:0000256" key="2">
    <source>
        <dbReference type="ARBA" id="ARBA00023110"/>
    </source>
</evidence>
<dbReference type="PRINTS" id="PR00153">
    <property type="entry name" value="CSAPPISMRASE"/>
</dbReference>
<dbReference type="PIRSF" id="PIRSF001467">
    <property type="entry name" value="Peptidylpro_ismrse"/>
    <property type="match status" value="1"/>
</dbReference>
<dbReference type="GO" id="GO:0016018">
    <property type="term" value="F:cyclosporin A binding"/>
    <property type="evidence" value="ECO:0007669"/>
    <property type="project" value="TreeGrafter"/>
</dbReference>
<comment type="function">
    <text evidence="4">PPIases accelerate the folding of proteins. It catalyzes the cis-trans isomerization of proline imidic peptide bonds in oligopeptides.</text>
</comment>
<dbReference type="EC" id="5.2.1.8" evidence="4"/>
<keyword evidence="4" id="KW-0732">Signal</keyword>
<dbReference type="GO" id="GO:0005737">
    <property type="term" value="C:cytoplasm"/>
    <property type="evidence" value="ECO:0007669"/>
    <property type="project" value="TreeGrafter"/>
</dbReference>
<accession>A0AAN9VJK8</accession>
<gene>
    <name evidence="6" type="ORF">R5R35_008648</name>
</gene>
<keyword evidence="7" id="KW-1185">Reference proteome</keyword>
<dbReference type="Gene3D" id="2.40.100.10">
    <property type="entry name" value="Cyclophilin-like"/>
    <property type="match status" value="1"/>
</dbReference>
<feature type="chain" id="PRO_5042665229" description="Peptidyl-prolyl cis-trans isomerase" evidence="4">
    <location>
        <begin position="22"/>
        <end position="204"/>
    </location>
</feature>
<dbReference type="Proteomes" id="UP001378592">
    <property type="component" value="Unassembled WGS sequence"/>
</dbReference>
<dbReference type="AlphaFoldDB" id="A0AAN9VJK8"/>
<dbReference type="Pfam" id="PF00160">
    <property type="entry name" value="Pro_isomerase"/>
    <property type="match status" value="1"/>
</dbReference>
<dbReference type="InterPro" id="IPR002130">
    <property type="entry name" value="Cyclophilin-type_PPIase_dom"/>
</dbReference>
<feature type="signal peptide" evidence="4">
    <location>
        <begin position="1"/>
        <end position="21"/>
    </location>
</feature>
<protein>
    <recommendedName>
        <fullName evidence="4">Peptidyl-prolyl cis-trans isomerase</fullName>
        <shortName evidence="4">PPIase</shortName>
        <ecNumber evidence="4">5.2.1.8</ecNumber>
    </recommendedName>
</protein>
<name>A0AAN9VJK8_9ORTH</name>
<dbReference type="InterPro" id="IPR024936">
    <property type="entry name" value="Cyclophilin-type_PPIase"/>
</dbReference>
<dbReference type="InterPro" id="IPR029000">
    <property type="entry name" value="Cyclophilin-like_dom_sf"/>
</dbReference>
<dbReference type="GO" id="GO:0006457">
    <property type="term" value="P:protein folding"/>
    <property type="evidence" value="ECO:0007669"/>
    <property type="project" value="InterPro"/>
</dbReference>
<evidence type="ECO:0000256" key="4">
    <source>
        <dbReference type="RuleBase" id="RU363019"/>
    </source>
</evidence>
<keyword evidence="2 4" id="KW-0697">Rotamase</keyword>
<evidence type="ECO:0000313" key="6">
    <source>
        <dbReference type="EMBL" id="KAK7792543.1"/>
    </source>
</evidence>
<dbReference type="InterPro" id="IPR020892">
    <property type="entry name" value="Cyclophilin-type_PPIase_CS"/>
</dbReference>
<evidence type="ECO:0000259" key="5">
    <source>
        <dbReference type="PROSITE" id="PS50072"/>
    </source>
</evidence>
<dbReference type="GO" id="GO:0003755">
    <property type="term" value="F:peptidyl-prolyl cis-trans isomerase activity"/>
    <property type="evidence" value="ECO:0007669"/>
    <property type="project" value="UniProtKB-UniRule"/>
</dbReference>
<comment type="catalytic activity">
    <reaction evidence="1 4">
        <text>[protein]-peptidylproline (omega=180) = [protein]-peptidylproline (omega=0)</text>
        <dbReference type="Rhea" id="RHEA:16237"/>
        <dbReference type="Rhea" id="RHEA-COMP:10747"/>
        <dbReference type="Rhea" id="RHEA-COMP:10748"/>
        <dbReference type="ChEBI" id="CHEBI:83833"/>
        <dbReference type="ChEBI" id="CHEBI:83834"/>
        <dbReference type="EC" id="5.2.1.8"/>
    </reaction>
</comment>